<organism evidence="1 2">
    <name type="scientific">Tepidibacillus decaturensis</name>
    <dbReference type="NCBI Taxonomy" id="1413211"/>
    <lineage>
        <taxon>Bacteria</taxon>
        <taxon>Bacillati</taxon>
        <taxon>Bacillota</taxon>
        <taxon>Bacilli</taxon>
        <taxon>Bacillales</taxon>
        <taxon>Bacillaceae</taxon>
        <taxon>Tepidibacillus</taxon>
    </lineage>
</organism>
<dbReference type="OrthoDB" id="9797344at2"/>
<proteinExistence type="predicted"/>
<dbReference type="AlphaFoldDB" id="A0A135L7W9"/>
<dbReference type="STRING" id="1413211.U473_09765"/>
<name>A0A135L7W9_9BACI</name>
<sequence length="164" mass="19139">MIEKAVAELKQYFILDEKRVAYGLKVLQHAEEIAEQEQIQDEKMKQVIALTSLFSHIGIQEAEKKYRSTGGKYQELEGPPIAKEILERSGVEQDVIDRTLYIIGHQYTFNKIDGIDFQIIWEAKLLVNLEEKNLYHDPQHYPDMDRIFSTQAGKEKLKKLFNIN</sequence>
<protein>
    <recommendedName>
        <fullName evidence="3">Phosphohydrolase</fullName>
    </recommendedName>
</protein>
<dbReference type="Gene3D" id="1.10.3210.10">
    <property type="entry name" value="Hypothetical protein af1432"/>
    <property type="match status" value="1"/>
</dbReference>
<dbReference type="EMBL" id="LSKU01000001">
    <property type="protein sequence ID" value="KXG45071.1"/>
    <property type="molecule type" value="Genomic_DNA"/>
</dbReference>
<evidence type="ECO:0000313" key="1">
    <source>
        <dbReference type="EMBL" id="KXG45071.1"/>
    </source>
</evidence>
<dbReference type="Proteomes" id="UP000070352">
    <property type="component" value="Unassembled WGS sequence"/>
</dbReference>
<evidence type="ECO:0008006" key="3">
    <source>
        <dbReference type="Google" id="ProtNLM"/>
    </source>
</evidence>
<comment type="caution">
    <text evidence="1">The sequence shown here is derived from an EMBL/GenBank/DDBJ whole genome shotgun (WGS) entry which is preliminary data.</text>
</comment>
<keyword evidence="2" id="KW-1185">Reference proteome</keyword>
<evidence type="ECO:0000313" key="2">
    <source>
        <dbReference type="Proteomes" id="UP000070352"/>
    </source>
</evidence>
<accession>A0A135L7W9</accession>
<dbReference type="SUPFAM" id="SSF109604">
    <property type="entry name" value="HD-domain/PDEase-like"/>
    <property type="match status" value="1"/>
</dbReference>
<gene>
    <name evidence="1" type="ORF">U473_09765</name>
</gene>
<reference evidence="1 2" key="1">
    <citation type="submission" date="2016-02" db="EMBL/GenBank/DDBJ databases">
        <title>Draft Genome for Tepidibacillus decaturensis nov. sp. Strain Z9, an Anaerobic, Moderately Thermophilic and Heterotrophic Bacterium from Deep Subsurface of the Illinois Basin, USA.</title>
        <authorList>
            <person name="Dong Y."/>
            <person name="Chang J.Y."/>
            <person name="Sanford R."/>
            <person name="Fouke B.W."/>
        </authorList>
    </citation>
    <scope>NUCLEOTIDE SEQUENCE [LARGE SCALE GENOMIC DNA]</scope>
    <source>
        <strain evidence="1 2">Z9</strain>
    </source>
</reference>